<protein>
    <submittedName>
        <fullName evidence="1">Nucleotide-binding domain-containing protein</fullName>
    </submittedName>
</protein>
<dbReference type="EMBL" id="JAGFNK010000163">
    <property type="protein sequence ID" value="KAI9462930.1"/>
    <property type="molecule type" value="Genomic_DNA"/>
</dbReference>
<dbReference type="Proteomes" id="UP001207468">
    <property type="component" value="Unassembled WGS sequence"/>
</dbReference>
<evidence type="ECO:0000313" key="1">
    <source>
        <dbReference type="EMBL" id="KAI9462930.1"/>
    </source>
</evidence>
<sequence>MPTHASQTHVVVLGAGVIGLTAAHVLTEGEGSNFKVTVMARDMPEDLTSQAFASPWAGAIWSPMGRSDRLDQWERYTFDKFWSMIPTGLVRRLPARIYYGVEDAEEASWFRAIVRDFRVLPSDHPLPANAKSGVRFDTFSVNPEVYLPWLKSELEGRGVRFVRRRVHSLDEACEFAGENGAVINATALGARSLLGVEDTNVYPVRGQVVLVHAPNIKESVNIFPAGERLRSTYVIPRASTPGIVLLGGTFQPHDWDTSLSIPAAHGILARAKELVPALAEPTTRIHAHNVGLRPAREGGPRVEAQLVDVPSKHPLVPKQSGASTDTKTIVVVHAYGFGSSGYQQSWGAAEEVVRLLKDNLLQRCDVPNA</sequence>
<keyword evidence="2" id="KW-1185">Reference proteome</keyword>
<organism evidence="1 2">
    <name type="scientific">Russula earlei</name>
    <dbReference type="NCBI Taxonomy" id="71964"/>
    <lineage>
        <taxon>Eukaryota</taxon>
        <taxon>Fungi</taxon>
        <taxon>Dikarya</taxon>
        <taxon>Basidiomycota</taxon>
        <taxon>Agaricomycotina</taxon>
        <taxon>Agaricomycetes</taxon>
        <taxon>Russulales</taxon>
        <taxon>Russulaceae</taxon>
        <taxon>Russula</taxon>
    </lineage>
</organism>
<name>A0ACC0U5Y2_9AGAM</name>
<reference evidence="1" key="1">
    <citation type="submission" date="2021-03" db="EMBL/GenBank/DDBJ databases">
        <title>Evolutionary priming and transition to the ectomycorrhizal habit in an iconic lineage of mushroom-forming fungi: is preadaptation a requirement?</title>
        <authorList>
            <consortium name="DOE Joint Genome Institute"/>
            <person name="Looney B.P."/>
            <person name="Miyauchi S."/>
            <person name="Morin E."/>
            <person name="Drula E."/>
            <person name="Courty P.E."/>
            <person name="Chicoki N."/>
            <person name="Fauchery L."/>
            <person name="Kohler A."/>
            <person name="Kuo A."/>
            <person name="LaButti K."/>
            <person name="Pangilinan J."/>
            <person name="Lipzen A."/>
            <person name="Riley R."/>
            <person name="Andreopoulos W."/>
            <person name="He G."/>
            <person name="Johnson J."/>
            <person name="Barry K.W."/>
            <person name="Grigoriev I.V."/>
            <person name="Nagy L."/>
            <person name="Hibbett D."/>
            <person name="Henrissat B."/>
            <person name="Matheny P.B."/>
            <person name="Labbe J."/>
            <person name="Martin A.F."/>
        </authorList>
    </citation>
    <scope>NUCLEOTIDE SEQUENCE</scope>
    <source>
        <strain evidence="1">BPL698</strain>
    </source>
</reference>
<gene>
    <name evidence="1" type="ORF">F5148DRAFT_982579</name>
</gene>
<evidence type="ECO:0000313" key="2">
    <source>
        <dbReference type="Proteomes" id="UP001207468"/>
    </source>
</evidence>
<accession>A0ACC0U5Y2</accession>
<proteinExistence type="predicted"/>
<comment type="caution">
    <text evidence="1">The sequence shown here is derived from an EMBL/GenBank/DDBJ whole genome shotgun (WGS) entry which is preliminary data.</text>
</comment>